<accession>A0AAX6GMY7</accession>
<evidence type="ECO:0000313" key="1">
    <source>
        <dbReference type="EMBL" id="KAJ6829638.1"/>
    </source>
</evidence>
<reference evidence="1" key="2">
    <citation type="submission" date="2023-04" db="EMBL/GenBank/DDBJ databases">
        <authorList>
            <person name="Bruccoleri R.E."/>
            <person name="Oakeley E.J."/>
            <person name="Faust A.-M."/>
            <person name="Dessus-Babus S."/>
            <person name="Altorfer M."/>
            <person name="Burckhardt D."/>
            <person name="Oertli M."/>
            <person name="Naumann U."/>
            <person name="Petersen F."/>
            <person name="Wong J."/>
        </authorList>
    </citation>
    <scope>NUCLEOTIDE SEQUENCE</scope>
    <source>
        <strain evidence="1">GSM-AAB239-AS_SAM_17_03QT</strain>
        <tissue evidence="1">Leaf</tissue>
    </source>
</reference>
<dbReference type="EMBL" id="JANAVB010018200">
    <property type="protein sequence ID" value="KAJ6829638.1"/>
    <property type="molecule type" value="Genomic_DNA"/>
</dbReference>
<comment type="caution">
    <text evidence="1">The sequence shown here is derived from an EMBL/GenBank/DDBJ whole genome shotgun (WGS) entry which is preliminary data.</text>
</comment>
<keyword evidence="1" id="KW-0418">Kinase</keyword>
<organism evidence="1 2">
    <name type="scientific">Iris pallida</name>
    <name type="common">Sweet iris</name>
    <dbReference type="NCBI Taxonomy" id="29817"/>
    <lineage>
        <taxon>Eukaryota</taxon>
        <taxon>Viridiplantae</taxon>
        <taxon>Streptophyta</taxon>
        <taxon>Embryophyta</taxon>
        <taxon>Tracheophyta</taxon>
        <taxon>Spermatophyta</taxon>
        <taxon>Magnoliopsida</taxon>
        <taxon>Liliopsida</taxon>
        <taxon>Asparagales</taxon>
        <taxon>Iridaceae</taxon>
        <taxon>Iridoideae</taxon>
        <taxon>Irideae</taxon>
        <taxon>Iris</taxon>
    </lineage>
</organism>
<dbReference type="Proteomes" id="UP001140949">
    <property type="component" value="Unassembled WGS sequence"/>
</dbReference>
<keyword evidence="2" id="KW-1185">Reference proteome</keyword>
<protein>
    <submittedName>
        <fullName evidence="1">Proline-rich receptor-like protein kinase PERK13</fullName>
    </submittedName>
</protein>
<sequence>MSGVVRPLCGGITGAGWVMRGPATAGLLEVRSGDVETRRLERQMGRFAGPVVPRWMIAIDGGGKGGLGCAIFLVLLSFCHDRDGVGGGMYWVADKILGDGWWFGMVLGFVESGRGWPRRGW</sequence>
<keyword evidence="1" id="KW-0808">Transferase</keyword>
<reference evidence="1" key="1">
    <citation type="journal article" date="2023" name="GigaByte">
        <title>Genome assembly of the bearded iris, Iris pallida Lam.</title>
        <authorList>
            <person name="Bruccoleri R.E."/>
            <person name="Oakeley E.J."/>
            <person name="Faust A.M.E."/>
            <person name="Altorfer M."/>
            <person name="Dessus-Babus S."/>
            <person name="Burckhardt D."/>
            <person name="Oertli M."/>
            <person name="Naumann U."/>
            <person name="Petersen F."/>
            <person name="Wong J."/>
        </authorList>
    </citation>
    <scope>NUCLEOTIDE SEQUENCE</scope>
    <source>
        <strain evidence="1">GSM-AAB239-AS_SAM_17_03QT</strain>
    </source>
</reference>
<dbReference type="GO" id="GO:0016301">
    <property type="term" value="F:kinase activity"/>
    <property type="evidence" value="ECO:0007669"/>
    <property type="project" value="UniProtKB-KW"/>
</dbReference>
<name>A0AAX6GMY7_IRIPA</name>
<dbReference type="AlphaFoldDB" id="A0AAX6GMY7"/>
<evidence type="ECO:0000313" key="2">
    <source>
        <dbReference type="Proteomes" id="UP001140949"/>
    </source>
</evidence>
<gene>
    <name evidence="1" type="ORF">M6B38_356990</name>
</gene>
<keyword evidence="1" id="KW-0675">Receptor</keyword>
<proteinExistence type="predicted"/>